<evidence type="ECO:0000256" key="1">
    <source>
        <dbReference type="ARBA" id="ARBA00004686"/>
    </source>
</evidence>
<keyword evidence="9" id="KW-1185">Reference proteome</keyword>
<dbReference type="InterPro" id="IPR004733">
    <property type="entry name" value="PurM_cligase"/>
</dbReference>
<dbReference type="Gene3D" id="3.90.650.10">
    <property type="entry name" value="PurM-like C-terminal domain"/>
    <property type="match status" value="1"/>
</dbReference>
<evidence type="ECO:0000256" key="2">
    <source>
        <dbReference type="ARBA" id="ARBA00013047"/>
    </source>
</evidence>
<keyword evidence="4" id="KW-0547">Nucleotide-binding</keyword>
<reference evidence="8 9" key="1">
    <citation type="submission" date="2024-02" db="EMBL/GenBank/DDBJ databases">
        <authorList>
            <person name="Chen Y."/>
            <person name="Shah S."/>
            <person name="Dougan E. K."/>
            <person name="Thang M."/>
            <person name="Chan C."/>
        </authorList>
    </citation>
    <scope>NUCLEOTIDE SEQUENCE [LARGE SCALE GENOMIC DNA]</scope>
</reference>
<gene>
    <name evidence="8" type="ORF">SCF082_LOCUS3386</name>
</gene>
<dbReference type="Pfam" id="PF00586">
    <property type="entry name" value="AIRS"/>
    <property type="match status" value="1"/>
</dbReference>
<evidence type="ECO:0000313" key="9">
    <source>
        <dbReference type="Proteomes" id="UP001642464"/>
    </source>
</evidence>
<comment type="caution">
    <text evidence="8">The sequence shown here is derived from an EMBL/GenBank/DDBJ whole genome shotgun (WGS) entry which is preliminary data.</text>
</comment>
<dbReference type="InterPro" id="IPR016188">
    <property type="entry name" value="PurM-like_N"/>
</dbReference>
<accession>A0ABP0HTH8</accession>
<dbReference type="InterPro" id="IPR010918">
    <property type="entry name" value="PurM-like_C_dom"/>
</dbReference>
<evidence type="ECO:0000256" key="3">
    <source>
        <dbReference type="ARBA" id="ARBA00022598"/>
    </source>
</evidence>
<feature type="domain" description="PurM-like N-terminal" evidence="6">
    <location>
        <begin position="508"/>
        <end position="628"/>
    </location>
</feature>
<dbReference type="Gene3D" id="3.30.1330.10">
    <property type="entry name" value="PurM-like, N-terminal domain"/>
    <property type="match status" value="1"/>
</dbReference>
<dbReference type="Proteomes" id="UP001642464">
    <property type="component" value="Unassembled WGS sequence"/>
</dbReference>
<dbReference type="InterPro" id="IPR036921">
    <property type="entry name" value="PurM-like_N_sf"/>
</dbReference>
<dbReference type="EMBL" id="CAXAMM010001712">
    <property type="protein sequence ID" value="CAK8993142.1"/>
    <property type="molecule type" value="Genomic_DNA"/>
</dbReference>
<evidence type="ECO:0000313" key="8">
    <source>
        <dbReference type="EMBL" id="CAK8993142.1"/>
    </source>
</evidence>
<organism evidence="8 9">
    <name type="scientific">Durusdinium trenchii</name>
    <dbReference type="NCBI Taxonomy" id="1381693"/>
    <lineage>
        <taxon>Eukaryota</taxon>
        <taxon>Sar</taxon>
        <taxon>Alveolata</taxon>
        <taxon>Dinophyceae</taxon>
        <taxon>Suessiales</taxon>
        <taxon>Symbiodiniaceae</taxon>
        <taxon>Durusdinium</taxon>
    </lineage>
</organism>
<dbReference type="SUPFAM" id="SSF56042">
    <property type="entry name" value="PurM C-terminal domain-like"/>
    <property type="match status" value="1"/>
</dbReference>
<keyword evidence="3" id="KW-0436">Ligase</keyword>
<dbReference type="InterPro" id="IPR036676">
    <property type="entry name" value="PurM-like_C_sf"/>
</dbReference>
<keyword evidence="5" id="KW-0067">ATP-binding</keyword>
<sequence length="864" mass="95213">MGAAVSQIGALAALAVAFWVGVVAVPRWQAYEAAGLAPVGGGMSKDVAAFMLTSLPRLGRAFKQPASDASLEGFHDKLEFNGLGQARKEMRESPFFTENFYFWGSTREDAAFLYTIRLSFYGTNASYVIPWFHFQMDGDKWNLPEEFEGMVPPYETGGPVMAAAPGLGALRAECEVPMKRWRITYDGVVENLRTKERRTVEASFVLSFSPDNVFKYQLHWDEMTAARAMAGKEWTGSFWKNLAAQNQERYASMALHTEGYVSFKDPEDSSVETLRREVVLDSSRDHNFGIRNWRFIWRYIWWPPVQFAEPLVIDGVEYTYHTGAMTEYGNTFDNIVVGGLMSAQGDCASFSGATSMKEIAPEWFAAKSTQGVGIGATTLGPTFDFQIGILEAKYVLDIHVERGRKVGLWEHSFMMNDGIFEIHEALTKWTFKLRKQGSPEVLQTAERQIRVQAIAFKDMEASPQASNARYSARGVSADKEDVHNAIKGVDKGLFPYAFCKIVPDLVSPKDHGLVMHADGAGTKSSLAYMYWKATGDLSVWKGIAQDALVMNIDDLLCVGALDKMLVSSTIGRNKNLIPGDVIAALIKGTEAFLAEMRALGIDAELTGGETADVGDLVRTVIVDSTVISRVRLTDVVDNANISAGCVIVGLASAGQATYEREYNGGMGSNGLTSARHDVFKKELMEQYPESFDPATPEALVYSGKFGLTDEVEVDDKGTKVTVGKLVLSPTRTYAPIIRKVFDTVPRAAVKGMVHCSGGAQTKILHFLQPGLHVVKDSMFPLPKLFELIQSCSGTEWKEMYKVFNMGHRMELYVEPGFADAVIAASKSFNVDAQIVGRVEAGSSLEEKKLTIRSTFGEFEYTKAD</sequence>
<name>A0ABP0HTH8_9DINO</name>
<evidence type="ECO:0000259" key="6">
    <source>
        <dbReference type="Pfam" id="PF00586"/>
    </source>
</evidence>
<proteinExistence type="predicted"/>
<dbReference type="EC" id="6.3.3.1" evidence="2"/>
<evidence type="ECO:0000256" key="4">
    <source>
        <dbReference type="ARBA" id="ARBA00022741"/>
    </source>
</evidence>
<dbReference type="SUPFAM" id="SSF55326">
    <property type="entry name" value="PurM N-terminal domain-like"/>
    <property type="match status" value="1"/>
</dbReference>
<evidence type="ECO:0000256" key="5">
    <source>
        <dbReference type="ARBA" id="ARBA00022840"/>
    </source>
</evidence>
<evidence type="ECO:0000259" key="7">
    <source>
        <dbReference type="Pfam" id="PF02769"/>
    </source>
</evidence>
<dbReference type="PANTHER" id="PTHR10520">
    <property type="entry name" value="TRIFUNCTIONAL PURINE BIOSYNTHETIC PROTEIN ADENOSINE-3-RELATED"/>
    <property type="match status" value="1"/>
</dbReference>
<comment type="pathway">
    <text evidence="1">Purine metabolism; IMP biosynthesis via de novo pathway; 5-amino-1-(5-phospho-D-ribosyl)imidazole from N(2)-formyl-N(1)-(5-phospho-D-ribosyl)glycinamide: step 2/2.</text>
</comment>
<dbReference type="PANTHER" id="PTHR10520:SF12">
    <property type="entry name" value="TRIFUNCTIONAL PURINE BIOSYNTHETIC PROTEIN ADENOSINE-3"/>
    <property type="match status" value="1"/>
</dbReference>
<dbReference type="Pfam" id="PF02769">
    <property type="entry name" value="AIRS_C"/>
    <property type="match status" value="1"/>
</dbReference>
<feature type="domain" description="PurM-like C-terminal" evidence="7">
    <location>
        <begin position="703"/>
        <end position="844"/>
    </location>
</feature>
<protein>
    <recommendedName>
        <fullName evidence="2">phosphoribosylformylglycinamidine cyclo-ligase</fullName>
        <ecNumber evidence="2">6.3.3.1</ecNumber>
    </recommendedName>
</protein>